<evidence type="ECO:0000313" key="3">
    <source>
        <dbReference type="Proteomes" id="UP000283509"/>
    </source>
</evidence>
<dbReference type="OrthoDB" id="6379939at2759"/>
<feature type="compositionally biased region" description="Low complexity" evidence="1">
    <location>
        <begin position="291"/>
        <end position="303"/>
    </location>
</feature>
<keyword evidence="3" id="KW-1185">Reference proteome</keyword>
<feature type="compositionally biased region" description="Basic and acidic residues" evidence="1">
    <location>
        <begin position="308"/>
        <end position="324"/>
    </location>
</feature>
<organism evidence="2 3">
    <name type="scientific">Penaeus vannamei</name>
    <name type="common">Whiteleg shrimp</name>
    <name type="synonym">Litopenaeus vannamei</name>
    <dbReference type="NCBI Taxonomy" id="6689"/>
    <lineage>
        <taxon>Eukaryota</taxon>
        <taxon>Metazoa</taxon>
        <taxon>Ecdysozoa</taxon>
        <taxon>Arthropoda</taxon>
        <taxon>Crustacea</taxon>
        <taxon>Multicrustacea</taxon>
        <taxon>Malacostraca</taxon>
        <taxon>Eumalacostraca</taxon>
        <taxon>Eucarida</taxon>
        <taxon>Decapoda</taxon>
        <taxon>Dendrobranchiata</taxon>
        <taxon>Penaeoidea</taxon>
        <taxon>Penaeidae</taxon>
        <taxon>Penaeus</taxon>
    </lineage>
</organism>
<feature type="compositionally biased region" description="Polar residues" evidence="1">
    <location>
        <begin position="25"/>
        <end position="45"/>
    </location>
</feature>
<feature type="region of interest" description="Disordered" evidence="1">
    <location>
        <begin position="18"/>
        <end position="357"/>
    </location>
</feature>
<dbReference type="EMBL" id="QCYY01003650">
    <property type="protein sequence ID" value="ROT62519.1"/>
    <property type="molecule type" value="Genomic_DNA"/>
</dbReference>
<reference evidence="2 3" key="2">
    <citation type="submission" date="2019-01" db="EMBL/GenBank/DDBJ databases">
        <title>The decoding of complex shrimp genome reveals the adaptation for benthos swimmer, frequently molting mechanism and breeding impact on genome.</title>
        <authorList>
            <person name="Sun Y."/>
            <person name="Gao Y."/>
            <person name="Yu Y."/>
        </authorList>
    </citation>
    <scope>NUCLEOTIDE SEQUENCE [LARGE SCALE GENOMIC DNA]</scope>
    <source>
        <tissue evidence="2">Muscle</tissue>
    </source>
</reference>
<feature type="compositionally biased region" description="Polar residues" evidence="1">
    <location>
        <begin position="52"/>
        <end position="63"/>
    </location>
</feature>
<evidence type="ECO:0000313" key="2">
    <source>
        <dbReference type="EMBL" id="ROT62519.1"/>
    </source>
</evidence>
<protein>
    <submittedName>
        <fullName evidence="2">Putative olfactory receptor 11A1-like</fullName>
    </submittedName>
</protein>
<sequence>MVEACMNNDLVTDGIVLKRNRKTQTDPVENGNSSGSLDDSTSTADNTKEPVASTSSEGPQPQERTVILLSPPQEESLDTQSEEDQGAPECEEIQTPPQEERNPIAAQRHEASSPTQEEEEEDPTSSTPLPTPLPLLSRGAPPSHTKKSLSLSAGKPIDPGERDTEQGRKETEVPPQYVEQAQPPEGTMERIFSHPQGHRGKDSDKEKLQRSTGDKKHIDTRTQLGKGNHRTWQEPQRRRPPLPHTRTQGVHTETTCGQQRSDNIPPGTPNGTGNHRETRDIGNPGGNRDSGTPGPRGTGTPETPTEDGINKDKKTPHGPKEQQEKGSGQKKREDQLSLLHKGRSFVPGPPRKSIQLEALSSSLGKLEDDANRNFTEALLPGQKILPTREKRKWPPQLPAIPRKKESPRKMPGLHEKVTEHMQKLEKEIHTQKRPNLSKKERAALDLLKKDANIVIKKADKDGALVVLKTESYIKMGNQHLRDKETYETVGNPEEALQAVTRESKLLVNRFHTLDNIKEKVRSFTAGQRDALLQHKASIPHWYVLPKTHKAIMRTQAPGLEDQF</sequence>
<dbReference type="Proteomes" id="UP000283509">
    <property type="component" value="Unassembled WGS sequence"/>
</dbReference>
<accession>A0A3R7PDU5</accession>
<dbReference type="AlphaFoldDB" id="A0A3R7PDU5"/>
<feature type="compositionally biased region" description="Basic and acidic residues" evidence="1">
    <location>
        <begin position="199"/>
        <end position="220"/>
    </location>
</feature>
<comment type="caution">
    <text evidence="2">The sequence shown here is derived from an EMBL/GenBank/DDBJ whole genome shotgun (WGS) entry which is preliminary data.</text>
</comment>
<name>A0A3R7PDU5_PENVA</name>
<feature type="compositionally biased region" description="Polar residues" evidence="1">
    <location>
        <begin position="245"/>
        <end position="262"/>
    </location>
</feature>
<keyword evidence="2" id="KW-0675">Receptor</keyword>
<gene>
    <name evidence="2" type="ORF">C7M84_019633</name>
</gene>
<reference evidence="2 3" key="1">
    <citation type="submission" date="2018-04" db="EMBL/GenBank/DDBJ databases">
        <authorList>
            <person name="Zhang X."/>
            <person name="Yuan J."/>
            <person name="Li F."/>
            <person name="Xiang J."/>
        </authorList>
    </citation>
    <scope>NUCLEOTIDE SEQUENCE [LARGE SCALE GENOMIC DNA]</scope>
    <source>
        <tissue evidence="2">Muscle</tissue>
    </source>
</reference>
<feature type="compositionally biased region" description="Acidic residues" evidence="1">
    <location>
        <begin position="75"/>
        <end position="92"/>
    </location>
</feature>
<evidence type="ECO:0000256" key="1">
    <source>
        <dbReference type="SAM" id="MobiDB-lite"/>
    </source>
</evidence>
<proteinExistence type="predicted"/>
<feature type="compositionally biased region" description="Basic and acidic residues" evidence="1">
    <location>
        <begin position="158"/>
        <end position="172"/>
    </location>
</feature>
<feature type="compositionally biased region" description="Basic and acidic residues" evidence="1">
    <location>
        <begin position="98"/>
        <end position="111"/>
    </location>
</feature>